<dbReference type="PROSITE" id="PS00622">
    <property type="entry name" value="HTH_LUXR_1"/>
    <property type="match status" value="1"/>
</dbReference>
<dbReference type="SUPFAM" id="SSF46894">
    <property type="entry name" value="C-terminal effector domain of the bipartite response regulators"/>
    <property type="match status" value="1"/>
</dbReference>
<dbReference type="SMART" id="SM00421">
    <property type="entry name" value="HTH_LUXR"/>
    <property type="match status" value="1"/>
</dbReference>
<sequence>MKQISSSDVKMQVIEHIQQYVLERPIEAELLMKHFDHILEGNGDVCFVSGDAGIGKTTFVENVVKSMVMSDVNCIYGKFRKHESKPFSAISEVVENMVKRLLTLPLAQLDSVRKTLIDTVGSDIAFIASLTPYLQKLLVNTQFEPNRAYVIQANQVEKVLFDFMVAVSDYLFPMIIFIDDLQWADRASLNVLEYFCQNYQKANCLLLITNRSYETAQLNLLETCFSDFSKHQIEIKPLSIHHVEMFLSAVLGQSIQNKKKLGRYLYGATLGNPFFIKEMLLAFMDKEWVLYDDEREGWSVNIKIIESGELLPDVRTLLVRKLEHLNVDDWILLSTLACLDGIASDAFLMKIVGLEEAEMRMKTHRLCENGLITIVDSDEAVKNAERSILMHDIVVDHIYRGLPRAKRAKIHTEITEQIIADRSNFDFNSGQLALTSQIMRADPKTLFKDPNRWVVELYQIGIAVKKITLIEDALKLFQMSETLLPRSRFEEDHLATKIQFELGECEFLLEKFEQADKRFQKLMMTCQSDEALIDVKCKYMDLLIHSGRSHEVIEMGRDVLKDLGFDLTTRDFASETVRIKQLFSKDMIETLHRSPAIEDARILYTLNILTKLAPVTYVTDSKLFLFILLKIGEISAINGRSDYAPIGYAGISFIQYNFWKDYHNGKSLMLIALDMLENTTAVWTKSIVHFLSGSFLKHRSAPLADTIADSMSSIDEGLLSGYYVYCGYSVTGLLNAKYVMGTPLTSLRREIAQFKEKMTWMDRITLNYIRETHELHLDCLLKDLSDADEEQAVIIEPVPSRTKVLTKALFKLQRLYLEGNCSAAIHLTNQIEAADKLLNGTVLYPDLLLYRVLTRAAVHADYPENVQQQNLSTMKILIDEFEEWIVHYADNHYARMCLAKAAYQKCLQPDARLDQWYNEAIESSERNGQIHMLALSNLLAARYHEKGHKRSNFYAREAVHYFRKWGAEKIAERVRKEFLLGDVSLQQGEKQRLTTLEKSAHAIRLTNEQVLVQLEQKDDEQSLIHLLKYLSQYSRAEYAAILLEKSDMMYLKYECKLDKAVMIHKALVSINHVSHLSRKIIRYAARTGETFILSENRLSSIVAFDPYIMSFEAIDIVCVPIKHKGVLVGLCYFEKLKDDFDPNFVKQINMMVSLLMLKNMVKRNTSPKPLPQSNSKQILTGREQEVLALLVAGLSNSEISQKLYITLGTVKNHLSNIYSKLGVDSRIQAVIKAKEIGVISD</sequence>
<evidence type="ECO:0000256" key="1">
    <source>
        <dbReference type="ARBA" id="ARBA00023015"/>
    </source>
</evidence>
<dbReference type="PANTHER" id="PTHR43642:SF1">
    <property type="entry name" value="HYBRID SIGNAL TRANSDUCTION HISTIDINE KINASE G"/>
    <property type="match status" value="1"/>
</dbReference>
<evidence type="ECO:0000256" key="2">
    <source>
        <dbReference type="ARBA" id="ARBA00023163"/>
    </source>
</evidence>
<gene>
    <name evidence="4" type="ORF">KHM83_14920</name>
</gene>
<dbReference type="InterPro" id="IPR036388">
    <property type="entry name" value="WH-like_DNA-bd_sf"/>
</dbReference>
<dbReference type="PANTHER" id="PTHR43642">
    <property type="entry name" value="HYBRID SIGNAL TRANSDUCTION HISTIDINE KINASE G"/>
    <property type="match status" value="1"/>
</dbReference>
<dbReference type="InterPro" id="IPR041664">
    <property type="entry name" value="AAA_16"/>
</dbReference>
<dbReference type="SUPFAM" id="SSF55781">
    <property type="entry name" value="GAF domain-like"/>
    <property type="match status" value="1"/>
</dbReference>
<keyword evidence="1" id="KW-0805">Transcription regulation</keyword>
<dbReference type="Pfam" id="PF00196">
    <property type="entry name" value="GerE"/>
    <property type="match status" value="1"/>
</dbReference>
<keyword evidence="2" id="KW-0804">Transcription</keyword>
<organism evidence="4 5">
    <name type="scientific">Fusibacter paucivorans</name>
    <dbReference type="NCBI Taxonomy" id="76009"/>
    <lineage>
        <taxon>Bacteria</taxon>
        <taxon>Bacillati</taxon>
        <taxon>Bacillota</taxon>
        <taxon>Clostridia</taxon>
        <taxon>Eubacteriales</taxon>
        <taxon>Eubacteriales Family XII. Incertae Sedis</taxon>
        <taxon>Fusibacter</taxon>
    </lineage>
</organism>
<dbReference type="InterPro" id="IPR016032">
    <property type="entry name" value="Sig_transdc_resp-reg_C-effctor"/>
</dbReference>
<evidence type="ECO:0000313" key="5">
    <source>
        <dbReference type="Proteomes" id="UP000746471"/>
    </source>
</evidence>
<dbReference type="InterPro" id="IPR027417">
    <property type="entry name" value="P-loop_NTPase"/>
</dbReference>
<dbReference type="CDD" id="cd06170">
    <property type="entry name" value="LuxR_C_like"/>
    <property type="match status" value="1"/>
</dbReference>
<dbReference type="InterPro" id="IPR029016">
    <property type="entry name" value="GAF-like_dom_sf"/>
</dbReference>
<dbReference type="EMBL" id="JAHBCL010000028">
    <property type="protein sequence ID" value="MBS7527976.1"/>
    <property type="molecule type" value="Genomic_DNA"/>
</dbReference>
<proteinExistence type="predicted"/>
<dbReference type="PRINTS" id="PR00038">
    <property type="entry name" value="HTHLUXR"/>
</dbReference>
<dbReference type="Pfam" id="PF13191">
    <property type="entry name" value="AAA_16"/>
    <property type="match status" value="1"/>
</dbReference>
<dbReference type="SUPFAM" id="SSF52540">
    <property type="entry name" value="P-loop containing nucleoside triphosphate hydrolases"/>
    <property type="match status" value="1"/>
</dbReference>
<dbReference type="RefSeq" id="WP_213237836.1">
    <property type="nucleotide sequence ID" value="NZ_JAHBCL010000028.1"/>
</dbReference>
<accession>A0ABS5PUC9</accession>
<dbReference type="Gene3D" id="3.40.50.300">
    <property type="entry name" value="P-loop containing nucleotide triphosphate hydrolases"/>
    <property type="match status" value="1"/>
</dbReference>
<comment type="caution">
    <text evidence="4">The sequence shown here is derived from an EMBL/GenBank/DDBJ whole genome shotgun (WGS) entry which is preliminary data.</text>
</comment>
<evidence type="ECO:0000313" key="4">
    <source>
        <dbReference type="EMBL" id="MBS7527976.1"/>
    </source>
</evidence>
<dbReference type="InterPro" id="IPR053159">
    <property type="entry name" value="Hybrid_Histidine_Kinase"/>
</dbReference>
<name>A0ABS5PUC9_9FIRM</name>
<keyword evidence="5" id="KW-1185">Reference proteome</keyword>
<evidence type="ECO:0000259" key="3">
    <source>
        <dbReference type="PROSITE" id="PS50043"/>
    </source>
</evidence>
<dbReference type="Gene3D" id="3.30.450.40">
    <property type="match status" value="1"/>
</dbReference>
<dbReference type="PROSITE" id="PS50043">
    <property type="entry name" value="HTH_LUXR_2"/>
    <property type="match status" value="1"/>
</dbReference>
<dbReference type="InterPro" id="IPR000792">
    <property type="entry name" value="Tscrpt_reg_LuxR_C"/>
</dbReference>
<protein>
    <submittedName>
        <fullName evidence="4">AAA family ATPase</fullName>
    </submittedName>
</protein>
<reference evidence="4 5" key="1">
    <citation type="submission" date="2021-05" db="EMBL/GenBank/DDBJ databases">
        <title>Fusibacter ferrireducens sp. nov., an anaerobic, sulfur- and Fe-reducing bacterium isolated from the mangrove sediment.</title>
        <authorList>
            <person name="Qiu D."/>
        </authorList>
    </citation>
    <scope>NUCLEOTIDE SEQUENCE [LARGE SCALE GENOMIC DNA]</scope>
    <source>
        <strain evidence="4 5">DSM 12116</strain>
    </source>
</reference>
<dbReference type="Gene3D" id="1.10.10.10">
    <property type="entry name" value="Winged helix-like DNA-binding domain superfamily/Winged helix DNA-binding domain"/>
    <property type="match status" value="1"/>
</dbReference>
<feature type="domain" description="HTH luxR-type" evidence="3">
    <location>
        <begin position="1172"/>
        <end position="1237"/>
    </location>
</feature>
<dbReference type="Proteomes" id="UP000746471">
    <property type="component" value="Unassembled WGS sequence"/>
</dbReference>